<dbReference type="GO" id="GO:0004252">
    <property type="term" value="F:serine-type endopeptidase activity"/>
    <property type="evidence" value="ECO:0007669"/>
    <property type="project" value="TreeGrafter"/>
</dbReference>
<dbReference type="RefSeq" id="WP_040135675.1">
    <property type="nucleotide sequence ID" value="NZ_CP009889.1"/>
</dbReference>
<evidence type="ECO:0000259" key="2">
    <source>
        <dbReference type="Pfam" id="PF00326"/>
    </source>
</evidence>
<sequence>MLNRLLAVLLFLFVLNIKAEPLPIKSFASLPQVQNVNLSPDGNKIAYLQNYAGTLVLRVFDNTAQKDLPVIKSDNLNTILNWVEWANNDVLLLGLSYTSREGSLKYTSTRLYKFDLKSKTQKPVRLISPKRGRETLDPQFQDNVINFLPEDDEHILVAAAFDTPNRPSVYKVNVNTRKRKRLMRSKDNVKDWITDRQGNVRIGFAVDDTTVTYKLFVKNSHKQKELFKFEVFSRDRVSIIGFDKNPNIIYFTALLDGKDALYKTDISKDILKHELVFSDPDYDFDGSLLYSNVTGEVIGFTHSNLDNGRQYWDTDRANLQKALNSAFPEDKITVFDFSDDGTKYLAYKRSTMDPGTYYFGDRAANNISIFSQRYPDITEQVIAQKTNIVYPARDGLNIEGYLTLPNSENTQNLPTIILPHGGPMARDYAGFDYWSQLFANQGYAVLQPNFRGSSGYGYDFEMSALQGWGDEMQNDLEDAAKWMISKGYADKDRICMVGASYGGYASLMALIKHPETFKCAASFAPVTDLEMIVSKARYFDNKEIIKAQFGTDDDKLASQSPVNFAKVINRPILLIHGTDDKVVPVAHSRDMFDELNDYDKQVEYIELEDGNHYLNYEKHRIQTLTAITEFLKKHL</sequence>
<dbReference type="GO" id="GO:0006508">
    <property type="term" value="P:proteolysis"/>
    <property type="evidence" value="ECO:0007669"/>
    <property type="project" value="InterPro"/>
</dbReference>
<dbReference type="HOGENOM" id="CLU_008615_3_1_6"/>
<proteinExistence type="predicted"/>
<reference evidence="3 4" key="1">
    <citation type="submission" date="2014-11" db="EMBL/GenBank/DDBJ databases">
        <title>Complete Genome Sequence of Pseudoalteromonas sp. Strain OCN003 Isolated from Kaneohe Bay, Oahu, Hawaii.</title>
        <authorList>
            <person name="Beurmann S."/>
            <person name="Videau P."/>
            <person name="Ushijima B."/>
            <person name="Smith A.M."/>
            <person name="Aeby G.S."/>
            <person name="Callahan S.M."/>
            <person name="Belcaid M."/>
        </authorList>
    </citation>
    <scope>NUCLEOTIDE SEQUENCE [LARGE SCALE GENOMIC DNA]</scope>
    <source>
        <strain evidence="3 4">OCN003</strain>
    </source>
</reference>
<dbReference type="InterPro" id="IPR029058">
    <property type="entry name" value="AB_hydrolase_fold"/>
</dbReference>
<dbReference type="STRING" id="1348114.OM33_18070"/>
<keyword evidence="4" id="KW-1185">Reference proteome</keyword>
<dbReference type="SUPFAM" id="SSF53474">
    <property type="entry name" value="alpha/beta-Hydrolases"/>
    <property type="match status" value="1"/>
</dbReference>
<dbReference type="AlphaFoldDB" id="A0A0A7EJZ1"/>
<protein>
    <submittedName>
        <fullName evidence="3">Peptidase S9</fullName>
    </submittedName>
</protein>
<gene>
    <name evidence="3" type="ORF">OM33_18070</name>
</gene>
<dbReference type="PANTHER" id="PTHR42776">
    <property type="entry name" value="SERINE PEPTIDASE S9 FAMILY MEMBER"/>
    <property type="match status" value="1"/>
</dbReference>
<dbReference type="PANTHER" id="PTHR42776:SF27">
    <property type="entry name" value="DIPEPTIDYL PEPTIDASE FAMILY MEMBER 6"/>
    <property type="match status" value="1"/>
</dbReference>
<organism evidence="3 4">
    <name type="scientific">Pseudoalteromonas piratica</name>
    <dbReference type="NCBI Taxonomy" id="1348114"/>
    <lineage>
        <taxon>Bacteria</taxon>
        <taxon>Pseudomonadati</taxon>
        <taxon>Pseudomonadota</taxon>
        <taxon>Gammaproteobacteria</taxon>
        <taxon>Alteromonadales</taxon>
        <taxon>Pseudoalteromonadaceae</taxon>
        <taxon>Pseudoalteromonas</taxon>
    </lineage>
</organism>
<dbReference type="EMBL" id="CP009889">
    <property type="protein sequence ID" value="AIY66990.1"/>
    <property type="molecule type" value="Genomic_DNA"/>
</dbReference>
<dbReference type="OrthoDB" id="4269629at2"/>
<dbReference type="Proteomes" id="UP000030341">
    <property type="component" value="Chromosome 2"/>
</dbReference>
<name>A0A0A7EJZ1_9GAMM</name>
<dbReference type="eggNOG" id="COG1506">
    <property type="taxonomic scope" value="Bacteria"/>
</dbReference>
<feature type="domain" description="Peptidase S9 prolyl oligopeptidase catalytic" evidence="2">
    <location>
        <begin position="431"/>
        <end position="635"/>
    </location>
</feature>
<evidence type="ECO:0000313" key="4">
    <source>
        <dbReference type="Proteomes" id="UP000030341"/>
    </source>
</evidence>
<dbReference type="KEGG" id="pseo:OM33_18070"/>
<dbReference type="SUPFAM" id="SSF82171">
    <property type="entry name" value="DPP6 N-terminal domain-like"/>
    <property type="match status" value="1"/>
</dbReference>
<keyword evidence="1" id="KW-0378">Hydrolase</keyword>
<dbReference type="Gene3D" id="3.40.50.1820">
    <property type="entry name" value="alpha/beta hydrolase"/>
    <property type="match status" value="1"/>
</dbReference>
<dbReference type="InterPro" id="IPR001375">
    <property type="entry name" value="Peptidase_S9_cat"/>
</dbReference>
<dbReference type="Pfam" id="PF00326">
    <property type="entry name" value="Peptidase_S9"/>
    <property type="match status" value="1"/>
</dbReference>
<accession>A0A0A7EJZ1</accession>
<evidence type="ECO:0000256" key="1">
    <source>
        <dbReference type="ARBA" id="ARBA00022801"/>
    </source>
</evidence>
<evidence type="ECO:0000313" key="3">
    <source>
        <dbReference type="EMBL" id="AIY66990.1"/>
    </source>
</evidence>